<dbReference type="InterPro" id="IPR006224">
    <property type="entry name" value="PsdUridine_synth_RluA-like_CS"/>
</dbReference>
<keyword evidence="3" id="KW-0413">Isomerase</keyword>
<proteinExistence type="inferred from homology"/>
<evidence type="ECO:0000256" key="3">
    <source>
        <dbReference type="RuleBase" id="RU362028"/>
    </source>
</evidence>
<evidence type="ECO:0000256" key="2">
    <source>
        <dbReference type="PIRSR" id="PIRSR606225-1"/>
    </source>
</evidence>
<gene>
    <name evidence="5" type="ORF">AUJ59_01990</name>
</gene>
<dbReference type="GO" id="GO:0000455">
    <property type="term" value="P:enzyme-directed rRNA pseudouridine synthesis"/>
    <property type="evidence" value="ECO:0007669"/>
    <property type="project" value="TreeGrafter"/>
</dbReference>
<dbReference type="PANTHER" id="PTHR21600:SF87">
    <property type="entry name" value="RNA PSEUDOURIDYLATE SYNTHASE DOMAIN-CONTAINING PROTEIN 1"/>
    <property type="match status" value="1"/>
</dbReference>
<protein>
    <recommendedName>
        <fullName evidence="3">Pseudouridine synthase</fullName>
        <ecNumber evidence="3">5.4.99.-</ecNumber>
    </recommendedName>
</protein>
<dbReference type="InterPro" id="IPR006145">
    <property type="entry name" value="PsdUridine_synth_RsuA/RluA"/>
</dbReference>
<comment type="catalytic activity">
    <reaction evidence="3">
        <text>a uridine in RNA = a pseudouridine in RNA</text>
        <dbReference type="Rhea" id="RHEA:48348"/>
        <dbReference type="Rhea" id="RHEA-COMP:12068"/>
        <dbReference type="Rhea" id="RHEA-COMP:12069"/>
        <dbReference type="ChEBI" id="CHEBI:65314"/>
        <dbReference type="ChEBI" id="CHEBI:65315"/>
    </reaction>
</comment>
<evidence type="ECO:0000313" key="6">
    <source>
        <dbReference type="Proteomes" id="UP000183144"/>
    </source>
</evidence>
<dbReference type="AlphaFoldDB" id="A0A1J4RQF4"/>
<dbReference type="GO" id="GO:0009982">
    <property type="term" value="F:pseudouridine synthase activity"/>
    <property type="evidence" value="ECO:0007669"/>
    <property type="project" value="InterPro"/>
</dbReference>
<comment type="caution">
    <text evidence="5">The sequence shown here is derived from an EMBL/GenBank/DDBJ whole genome shotgun (WGS) entry which is preliminary data.</text>
</comment>
<name>A0A1J4RQF4_9BACT</name>
<dbReference type="GO" id="GO:0140098">
    <property type="term" value="F:catalytic activity, acting on RNA"/>
    <property type="evidence" value="ECO:0007669"/>
    <property type="project" value="UniProtKB-ARBA"/>
</dbReference>
<evidence type="ECO:0000256" key="1">
    <source>
        <dbReference type="ARBA" id="ARBA00010876"/>
    </source>
</evidence>
<dbReference type="GO" id="GO:0003723">
    <property type="term" value="F:RNA binding"/>
    <property type="evidence" value="ECO:0007669"/>
    <property type="project" value="InterPro"/>
</dbReference>
<dbReference type="InterPro" id="IPR006225">
    <property type="entry name" value="PsdUridine_synth_RluC/D"/>
</dbReference>
<dbReference type="InterPro" id="IPR050188">
    <property type="entry name" value="RluA_PseudoU_synthase"/>
</dbReference>
<dbReference type="Proteomes" id="UP000183144">
    <property type="component" value="Unassembled WGS sequence"/>
</dbReference>
<evidence type="ECO:0000313" key="5">
    <source>
        <dbReference type="EMBL" id="OIN89264.1"/>
    </source>
</evidence>
<dbReference type="CDD" id="cd02869">
    <property type="entry name" value="PseudoU_synth_RluA_like"/>
    <property type="match status" value="1"/>
</dbReference>
<dbReference type="SUPFAM" id="SSF55120">
    <property type="entry name" value="Pseudouridine synthase"/>
    <property type="match status" value="1"/>
</dbReference>
<sequence length="224" mass="25272">MLPKSSPVYEDNDLLVIDKPSGITVNRAETTKGAETVEDWLEPIALPRHGIVHRLDKDTSGLLLVAKTAPALLALQAQFKNRQVKKTYLTLVHGRLEPAAGRINLPVGRNPANRRRFGVFIDGRSAVSGYRVLKAYPDYSLVEVYPQTGRTHQIRVHFKHLDHPVVADPFYLGKKRLKQDLTWCPRLFLHSCKVSFSQPMTHRIINLTAPLPHDLRAALEKIPD</sequence>
<dbReference type="PANTHER" id="PTHR21600">
    <property type="entry name" value="MITOCHONDRIAL RNA PSEUDOURIDINE SYNTHASE"/>
    <property type="match status" value="1"/>
</dbReference>
<dbReference type="EMBL" id="MNUI01000036">
    <property type="protein sequence ID" value="OIN89264.1"/>
    <property type="molecule type" value="Genomic_DNA"/>
</dbReference>
<dbReference type="InterPro" id="IPR020103">
    <property type="entry name" value="PsdUridine_synth_cat_dom_sf"/>
</dbReference>
<comment type="function">
    <text evidence="3">Responsible for synthesis of pseudouridine from uracil.</text>
</comment>
<accession>A0A1J4RQF4</accession>
<reference evidence="5 6" key="1">
    <citation type="journal article" date="2016" name="Environ. Microbiol.">
        <title>Genomic resolution of a cold subsurface aquifer community provides metabolic insights for novel microbes adapted to high CO concentrations.</title>
        <authorList>
            <person name="Probst A.J."/>
            <person name="Castelle C.J."/>
            <person name="Singh A."/>
            <person name="Brown C.T."/>
            <person name="Anantharaman K."/>
            <person name="Sharon I."/>
            <person name="Hug L.A."/>
            <person name="Burstein D."/>
            <person name="Emerson J.B."/>
            <person name="Thomas B.C."/>
            <person name="Banfield J.F."/>
        </authorList>
    </citation>
    <scope>NUCLEOTIDE SEQUENCE [LARGE SCALE GENOMIC DNA]</scope>
    <source>
        <strain evidence="5">CG1_02_47_37</strain>
    </source>
</reference>
<feature type="active site" evidence="2">
    <location>
        <position position="56"/>
    </location>
</feature>
<comment type="similarity">
    <text evidence="1 3">Belongs to the pseudouridine synthase RluA family.</text>
</comment>
<dbReference type="STRING" id="1805034.AUJ59_01990"/>
<dbReference type="NCBIfam" id="TIGR00005">
    <property type="entry name" value="rluA_subfam"/>
    <property type="match status" value="1"/>
</dbReference>
<dbReference type="Gene3D" id="3.30.2350.10">
    <property type="entry name" value="Pseudouridine synthase"/>
    <property type="match status" value="1"/>
</dbReference>
<dbReference type="PROSITE" id="PS01129">
    <property type="entry name" value="PSI_RLU"/>
    <property type="match status" value="1"/>
</dbReference>
<dbReference type="EC" id="5.4.99.-" evidence="3"/>
<evidence type="ECO:0000259" key="4">
    <source>
        <dbReference type="Pfam" id="PF00849"/>
    </source>
</evidence>
<feature type="domain" description="Pseudouridine synthase RsuA/RluA-like" evidence="4">
    <location>
        <begin position="13"/>
        <end position="160"/>
    </location>
</feature>
<organism evidence="5 6">
    <name type="scientific">Candidatus Beckwithbacteria bacterium CG1_02_47_37</name>
    <dbReference type="NCBI Taxonomy" id="1805034"/>
    <lineage>
        <taxon>Bacteria</taxon>
        <taxon>Candidatus Beckwithiibacteriota</taxon>
    </lineage>
</organism>
<dbReference type="Pfam" id="PF00849">
    <property type="entry name" value="PseudoU_synth_2"/>
    <property type="match status" value="1"/>
</dbReference>